<name>A0ABT3G8C1_9BACT</name>
<comment type="caution">
    <text evidence="1">The sequence shown here is derived from an EMBL/GenBank/DDBJ whole genome shotgun (WGS) entry which is preliminary data.</text>
</comment>
<protein>
    <recommendedName>
        <fullName evidence="3">Transposase of IS4/5 family DUF4096</fullName>
    </recommendedName>
</protein>
<dbReference type="EMBL" id="JAPDDR010000011">
    <property type="protein sequence ID" value="MCW1915834.1"/>
    <property type="molecule type" value="Genomic_DNA"/>
</dbReference>
<dbReference type="Proteomes" id="UP001165653">
    <property type="component" value="Unassembled WGS sequence"/>
</dbReference>
<accession>A0ABT3G8C1</accession>
<evidence type="ECO:0000313" key="2">
    <source>
        <dbReference type="Proteomes" id="UP001165653"/>
    </source>
</evidence>
<evidence type="ECO:0000313" key="1">
    <source>
        <dbReference type="EMBL" id="MCW1915834.1"/>
    </source>
</evidence>
<proteinExistence type="predicted"/>
<sequence length="168" mass="19988">MDEWTCARQNYPLPDGLPDRVRYRIVDQPEPQRLVVEVNGQRWEVPWWNIEIGEEYQTRCGKWIREPDERVRRYVLKRLAWARGLSPRIPERAKSYWEDHYEWILQRNGWEVPPPAGKIRDPRTLRFLKPGASWISRIVARMAWAACQRVGLPRGSPTRKLPGRTGSF</sequence>
<gene>
    <name evidence="1" type="ORF">OJ996_19765</name>
</gene>
<evidence type="ECO:0008006" key="3">
    <source>
        <dbReference type="Google" id="ProtNLM"/>
    </source>
</evidence>
<dbReference type="RefSeq" id="WP_264515394.1">
    <property type="nucleotide sequence ID" value="NZ_JAPDDR010000011.1"/>
</dbReference>
<organism evidence="1 2">
    <name type="scientific">Luteolibacter rhizosphaerae</name>
    <dbReference type="NCBI Taxonomy" id="2989719"/>
    <lineage>
        <taxon>Bacteria</taxon>
        <taxon>Pseudomonadati</taxon>
        <taxon>Verrucomicrobiota</taxon>
        <taxon>Verrucomicrobiia</taxon>
        <taxon>Verrucomicrobiales</taxon>
        <taxon>Verrucomicrobiaceae</taxon>
        <taxon>Luteolibacter</taxon>
    </lineage>
</organism>
<keyword evidence="2" id="KW-1185">Reference proteome</keyword>
<reference evidence="1" key="1">
    <citation type="submission" date="2022-10" db="EMBL/GenBank/DDBJ databases">
        <title>Luteolibacter sp. GHJ8, whole genome shotgun sequencing project.</title>
        <authorList>
            <person name="Zhao G."/>
            <person name="Shen L."/>
        </authorList>
    </citation>
    <scope>NUCLEOTIDE SEQUENCE</scope>
    <source>
        <strain evidence="1">GHJ8</strain>
    </source>
</reference>